<evidence type="ECO:0000313" key="1">
    <source>
        <dbReference type="EMBL" id="CEM27955.1"/>
    </source>
</evidence>
<dbReference type="VEuPathDB" id="CryptoDB:Cvel_21563"/>
<gene>
    <name evidence="1" type="ORF">Cvel_21563</name>
</gene>
<proteinExistence type="predicted"/>
<dbReference type="PhylomeDB" id="A0A0G4GEV9"/>
<sequence>MKSSPCSKKNISRPTNALLAKLLAPFLNKCFLLFASVCRDFHQVYTQQKREKTTSLNCFFEETETGKRSCRLNHLILCLKRDARQRGGKPPLQTLVSSRGGDLQIPAASLIVLLLNEAHKTPHALCATKTVASFFDLPPAALLLAHMDRPGDNCFSTVVSSLVKCGLPGDLRELRYLVRDVGLALSDVVKHIDENIAHAEAIRCINRGSTAQFRRFLERLEALWASPEDCQLPPLVRHWVRDLHRALCRRARGVGEGEGAAVQLALEDALACACVKTGRLEDPALWEDLAGRWGERGGGAKRLLCTYVKRLQACVLDEESGLDVAFWDSYVGRVAGRGMLGLDIKSETFRFHSIVSVLELVCLKTRFLEADSDLDEVRWGLVRALVSVFPVDELKRNDRGLKDAMTTILGTWCRPSWGAASVAWLRAFVGVMGASNFFRIFSPALRGFAMERLTEDRVRVCRYLTEVRVAAMGEPEGLGGQKLPSGQRGVFGDWAEVDFLVSVCGLPGDFILKRARLDRSVHAQAVSAGASPEDLEGSSAAVAATFHDSEDEDENGEPVSKIGWMAWGVGDVDEVWSWEDLRKGDRNGVGAWRDPFARQWAAGFDWAWLTRSSLKPLRWHRSLKEYSVYSGKMPSSDARETRSSLHVPREGGCWEGVAVVVSDDRFSTEDSLNWNLEVFNSAMEDSSFCSMVAAGWAVQEVLSGVCTHRLSSYEVSGIWADSSEWSDRWRGQLFDWDDPERAVRAQPFKRYPWMELLGVLFTLGLLHRCSCLRLSGDSIEGLKRVVSMEFPSEEPGKSWFGGGCGEKFAERPFLGKIFWEFLIRRLLEKPQL</sequence>
<dbReference type="AlphaFoldDB" id="A0A0G4GEV9"/>
<organism evidence="1">
    <name type="scientific">Chromera velia CCMP2878</name>
    <dbReference type="NCBI Taxonomy" id="1169474"/>
    <lineage>
        <taxon>Eukaryota</taxon>
        <taxon>Sar</taxon>
        <taxon>Alveolata</taxon>
        <taxon>Colpodellida</taxon>
        <taxon>Chromeraceae</taxon>
        <taxon>Chromera</taxon>
    </lineage>
</organism>
<reference evidence="1" key="1">
    <citation type="submission" date="2014-11" db="EMBL/GenBank/DDBJ databases">
        <authorList>
            <person name="Otto D Thomas"/>
            <person name="Naeem Raeece"/>
        </authorList>
    </citation>
    <scope>NUCLEOTIDE SEQUENCE</scope>
</reference>
<protein>
    <submittedName>
        <fullName evidence="1">Uncharacterized protein</fullName>
    </submittedName>
</protein>
<dbReference type="EMBL" id="CDMZ01001141">
    <property type="protein sequence ID" value="CEM27955.1"/>
    <property type="molecule type" value="Genomic_DNA"/>
</dbReference>
<accession>A0A0G4GEV9</accession>
<name>A0A0G4GEV9_9ALVE</name>